<comment type="cofactor">
    <cofactor evidence="1">
        <name>Fe(2+)</name>
        <dbReference type="ChEBI" id="CHEBI:29033"/>
    </cofactor>
</comment>
<evidence type="ECO:0000256" key="5">
    <source>
        <dbReference type="ARBA" id="ARBA00023002"/>
    </source>
</evidence>
<sequence>MVTTTNPSSASSQSEPLYPHYLPVRPEGFTPTLAVPPFDAAEPGLRADPAKPELLGAKGASVQNITPRIGTEIQGVQLSALSAAGLDQRDQDFADIGFDRQREIAEHYGPLHKHPTMGHPEATGPEFHVVYADEKV</sequence>
<evidence type="ECO:0000256" key="2">
    <source>
        <dbReference type="ARBA" id="ARBA00005896"/>
    </source>
</evidence>
<comment type="caution">
    <text evidence="8">The sequence shown here is derived from an EMBL/GenBank/DDBJ whole genome shotgun (WGS) entry which is preliminary data.</text>
</comment>
<comment type="similarity">
    <text evidence="2">Belongs to the TfdA dioxygenase family.</text>
</comment>
<evidence type="ECO:0000256" key="1">
    <source>
        <dbReference type="ARBA" id="ARBA00001954"/>
    </source>
</evidence>
<reference evidence="8 9" key="1">
    <citation type="submission" date="2024-02" db="EMBL/GenBank/DDBJ databases">
        <title>De novo assembly and annotation of 12 fungi associated with fruit tree decline syndrome in Ontario, Canada.</title>
        <authorList>
            <person name="Sulman M."/>
            <person name="Ellouze W."/>
            <person name="Ilyukhin E."/>
        </authorList>
    </citation>
    <scope>NUCLEOTIDE SEQUENCE [LARGE SCALE GENOMIC DNA]</scope>
    <source>
        <strain evidence="8 9">FDS-637</strain>
    </source>
</reference>
<dbReference type="PANTHER" id="PTHR30468">
    <property type="entry name" value="ALPHA-KETOGLUTARATE-DEPENDENT SULFONATE DIOXYGENASE"/>
    <property type="match status" value="1"/>
</dbReference>
<keyword evidence="6" id="KW-0408">Iron</keyword>
<feature type="region of interest" description="Disordered" evidence="7">
    <location>
        <begin position="1"/>
        <end position="52"/>
    </location>
</feature>
<keyword evidence="5" id="KW-0560">Oxidoreductase</keyword>
<dbReference type="Gene3D" id="3.60.130.10">
    <property type="entry name" value="Clavaminate synthase-like"/>
    <property type="match status" value="1"/>
</dbReference>
<feature type="compositionally biased region" description="Polar residues" evidence="7">
    <location>
        <begin position="1"/>
        <end position="15"/>
    </location>
</feature>
<dbReference type="Proteomes" id="UP001430584">
    <property type="component" value="Unassembled WGS sequence"/>
</dbReference>
<proteinExistence type="inferred from homology"/>
<protein>
    <submittedName>
        <fullName evidence="8">Uncharacterized protein</fullName>
    </submittedName>
</protein>
<keyword evidence="3" id="KW-0479">Metal-binding</keyword>
<organism evidence="8 9">
    <name type="scientific">Diplodia seriata</name>
    <dbReference type="NCBI Taxonomy" id="420778"/>
    <lineage>
        <taxon>Eukaryota</taxon>
        <taxon>Fungi</taxon>
        <taxon>Dikarya</taxon>
        <taxon>Ascomycota</taxon>
        <taxon>Pezizomycotina</taxon>
        <taxon>Dothideomycetes</taxon>
        <taxon>Dothideomycetes incertae sedis</taxon>
        <taxon>Botryosphaeriales</taxon>
        <taxon>Botryosphaeriaceae</taxon>
        <taxon>Diplodia</taxon>
    </lineage>
</organism>
<dbReference type="EMBL" id="JAJVCZ030000002">
    <property type="protein sequence ID" value="KAL0263350.1"/>
    <property type="molecule type" value="Genomic_DNA"/>
</dbReference>
<name>A0ABR3CRX4_9PEZI</name>
<keyword evidence="4" id="KW-0223">Dioxygenase</keyword>
<evidence type="ECO:0000313" key="9">
    <source>
        <dbReference type="Proteomes" id="UP001430584"/>
    </source>
</evidence>
<dbReference type="GeneID" id="92006415"/>
<evidence type="ECO:0000256" key="4">
    <source>
        <dbReference type="ARBA" id="ARBA00022964"/>
    </source>
</evidence>
<evidence type="ECO:0000256" key="6">
    <source>
        <dbReference type="ARBA" id="ARBA00023004"/>
    </source>
</evidence>
<accession>A0ABR3CRX4</accession>
<gene>
    <name evidence="8" type="ORF">SLS55_002330</name>
</gene>
<dbReference type="RefSeq" id="XP_066636379.1">
    <property type="nucleotide sequence ID" value="XM_066773812.1"/>
</dbReference>
<dbReference type="SUPFAM" id="SSF51197">
    <property type="entry name" value="Clavaminate synthase-like"/>
    <property type="match status" value="1"/>
</dbReference>
<keyword evidence="9" id="KW-1185">Reference proteome</keyword>
<evidence type="ECO:0000256" key="3">
    <source>
        <dbReference type="ARBA" id="ARBA00022723"/>
    </source>
</evidence>
<dbReference type="InterPro" id="IPR042098">
    <property type="entry name" value="TauD-like_sf"/>
</dbReference>
<evidence type="ECO:0000256" key="7">
    <source>
        <dbReference type="SAM" id="MobiDB-lite"/>
    </source>
</evidence>
<dbReference type="InterPro" id="IPR051323">
    <property type="entry name" value="AtsK-like"/>
</dbReference>
<evidence type="ECO:0000313" key="8">
    <source>
        <dbReference type="EMBL" id="KAL0263350.1"/>
    </source>
</evidence>
<dbReference type="PANTHER" id="PTHR30468:SF28">
    <property type="entry name" value="ALPHA-KETOGLUTARATE-DEPENDENT TAURINE DIOXYGENASE (AFU_ORTHOLOGUE AFUA_8G02210)-RELATED"/>
    <property type="match status" value="1"/>
</dbReference>